<dbReference type="PANTHER" id="PTHR36121:SF1">
    <property type="entry name" value="PROTEIN SXY"/>
    <property type="match status" value="1"/>
</dbReference>
<evidence type="ECO:0000256" key="1">
    <source>
        <dbReference type="SAM" id="MobiDB-lite"/>
    </source>
</evidence>
<accession>A0AAW3ZJU7</accession>
<evidence type="ECO:0000313" key="3">
    <source>
        <dbReference type="EMBL" id="MBD8525205.1"/>
    </source>
</evidence>
<keyword evidence="4" id="KW-1185">Reference proteome</keyword>
<dbReference type="AlphaFoldDB" id="A0AAW3ZJU7"/>
<evidence type="ECO:0000313" key="4">
    <source>
        <dbReference type="Proteomes" id="UP000613768"/>
    </source>
</evidence>
<reference evidence="3 4" key="1">
    <citation type="submission" date="2020-09" db="EMBL/GenBank/DDBJ databases">
        <title>Pseudoxanthomonas sp. CAU 1598 isolated from sand of Yaerae Beach.</title>
        <authorList>
            <person name="Kim W."/>
        </authorList>
    </citation>
    <scope>NUCLEOTIDE SEQUENCE [LARGE SCALE GENOMIC DNA]</scope>
    <source>
        <strain evidence="3 4">CAU 1598</strain>
    </source>
</reference>
<dbReference type="RefSeq" id="WP_192028548.1">
    <property type="nucleotide sequence ID" value="NZ_JACYTR010000007.1"/>
</dbReference>
<dbReference type="Proteomes" id="UP000613768">
    <property type="component" value="Unassembled WGS sequence"/>
</dbReference>
<dbReference type="InterPro" id="IPR047525">
    <property type="entry name" value="TfoX-like"/>
</dbReference>
<comment type="caution">
    <text evidence="3">The sequence shown here is derived from an EMBL/GenBank/DDBJ whole genome shotgun (WGS) entry which is preliminary data.</text>
</comment>
<feature type="region of interest" description="Disordered" evidence="1">
    <location>
        <begin position="105"/>
        <end position="131"/>
    </location>
</feature>
<feature type="domain" description="TfoX C-terminal" evidence="2">
    <location>
        <begin position="5"/>
        <end position="76"/>
    </location>
</feature>
<evidence type="ECO:0000259" key="2">
    <source>
        <dbReference type="Pfam" id="PF04994"/>
    </source>
</evidence>
<gene>
    <name evidence="3" type="ORF">IFO71_05560</name>
</gene>
<organism evidence="3 4">
    <name type="scientific">Pseudomarimonas arenosa</name>
    <dbReference type="NCBI Taxonomy" id="2774145"/>
    <lineage>
        <taxon>Bacteria</taxon>
        <taxon>Pseudomonadati</taxon>
        <taxon>Pseudomonadota</taxon>
        <taxon>Gammaproteobacteria</taxon>
        <taxon>Lysobacterales</taxon>
        <taxon>Lysobacteraceae</taxon>
        <taxon>Pseudomarimonas</taxon>
    </lineage>
</organism>
<proteinExistence type="predicted"/>
<sequence>MSRGKLLNIGPKSSAWLRQVGIHTEQDLRETGAVEAFLKVKRASFRPSLNLLYAIEGALQGCHWQQVPSERRAELLLLVDAAEALQAQPKLGGKVREIDIEDYAAEQLSESHDQNDDDADQAEADNGIRFD</sequence>
<dbReference type="EMBL" id="JACYTR010000007">
    <property type="protein sequence ID" value="MBD8525205.1"/>
    <property type="molecule type" value="Genomic_DNA"/>
</dbReference>
<name>A0AAW3ZJU7_9GAMM</name>
<dbReference type="Pfam" id="PF04994">
    <property type="entry name" value="TfoX_C"/>
    <property type="match status" value="1"/>
</dbReference>
<dbReference type="PANTHER" id="PTHR36121">
    <property type="entry name" value="PROTEIN SXY"/>
    <property type="match status" value="1"/>
</dbReference>
<dbReference type="Gene3D" id="1.10.150.20">
    <property type="entry name" value="5' to 3' exonuclease, C-terminal subdomain"/>
    <property type="match status" value="1"/>
</dbReference>
<protein>
    <submittedName>
        <fullName evidence="3">TfoX/Sxy family protein</fullName>
    </submittedName>
</protein>
<dbReference type="InterPro" id="IPR007077">
    <property type="entry name" value="TfoX_C"/>
</dbReference>